<keyword evidence="1" id="KW-0472">Membrane</keyword>
<dbReference type="Pfam" id="PF13531">
    <property type="entry name" value="SBP_bac_11"/>
    <property type="match status" value="1"/>
</dbReference>
<feature type="domain" description="VWFA" evidence="2">
    <location>
        <begin position="360"/>
        <end position="556"/>
    </location>
</feature>
<comment type="caution">
    <text evidence="3">The sequence shown here is derived from an EMBL/GenBank/DDBJ whole genome shotgun (WGS) entry which is preliminary data.</text>
</comment>
<protein>
    <submittedName>
        <fullName evidence="3">Substrate-binding domain-containing protein</fullName>
    </submittedName>
</protein>
<dbReference type="Proteomes" id="UP001165283">
    <property type="component" value="Unassembled WGS sequence"/>
</dbReference>
<proteinExistence type="predicted"/>
<organism evidence="3 4">
    <name type="scientific">Pseudonocardia humida</name>
    <dbReference type="NCBI Taxonomy" id="2800819"/>
    <lineage>
        <taxon>Bacteria</taxon>
        <taxon>Bacillati</taxon>
        <taxon>Actinomycetota</taxon>
        <taxon>Actinomycetes</taxon>
        <taxon>Pseudonocardiales</taxon>
        <taxon>Pseudonocardiaceae</taxon>
        <taxon>Pseudonocardia</taxon>
    </lineage>
</organism>
<evidence type="ECO:0000313" key="3">
    <source>
        <dbReference type="EMBL" id="MCO1653539.1"/>
    </source>
</evidence>
<dbReference type="SMART" id="SM00327">
    <property type="entry name" value="VWA"/>
    <property type="match status" value="1"/>
</dbReference>
<dbReference type="Gene3D" id="3.40.50.410">
    <property type="entry name" value="von Willebrand factor, type A domain"/>
    <property type="match status" value="1"/>
</dbReference>
<dbReference type="SUPFAM" id="SSF53850">
    <property type="entry name" value="Periplasmic binding protein-like II"/>
    <property type="match status" value="1"/>
</dbReference>
<evidence type="ECO:0000313" key="4">
    <source>
        <dbReference type="Proteomes" id="UP001165283"/>
    </source>
</evidence>
<feature type="transmembrane region" description="Helical" evidence="1">
    <location>
        <begin position="12"/>
        <end position="33"/>
    </location>
</feature>
<keyword evidence="1" id="KW-0812">Transmembrane</keyword>
<keyword evidence="1" id="KW-1133">Transmembrane helix</keyword>
<dbReference type="SUPFAM" id="SSF53300">
    <property type="entry name" value="vWA-like"/>
    <property type="match status" value="1"/>
</dbReference>
<dbReference type="InterPro" id="IPR002035">
    <property type="entry name" value="VWF_A"/>
</dbReference>
<dbReference type="EMBL" id="JAGSOV010000003">
    <property type="protein sequence ID" value="MCO1653539.1"/>
    <property type="molecule type" value="Genomic_DNA"/>
</dbReference>
<accession>A0ABT0ZS49</accession>
<dbReference type="RefSeq" id="WP_252435132.1">
    <property type="nucleotide sequence ID" value="NZ_JAGSOV010000003.1"/>
</dbReference>
<gene>
    <name evidence="3" type="ORF">KDL28_00570</name>
</gene>
<dbReference type="PROSITE" id="PS50234">
    <property type="entry name" value="VWFA"/>
    <property type="match status" value="1"/>
</dbReference>
<dbReference type="Pfam" id="PF00092">
    <property type="entry name" value="VWA"/>
    <property type="match status" value="1"/>
</dbReference>
<dbReference type="InterPro" id="IPR036465">
    <property type="entry name" value="vWFA_dom_sf"/>
</dbReference>
<evidence type="ECO:0000259" key="2">
    <source>
        <dbReference type="PROSITE" id="PS50234"/>
    </source>
</evidence>
<sequence length="565" mass="58244">MGQHRKLSRRRRWPLVVLGVVVAVAAAAGVVVYRTMSAPTCEPVPVVVAADPSILEPVSRLLAADPDAVDTCARYDIVAADPGLASEIRSGSPGLPDVWIPESSLTLDPLDESGESLVERGAPLAYSPVVLALPAADAARYGDPSQPIAWNTLLTSEKPPTLPDPVQEPGGLAALTALRTAIGDDDGRPKAAFVAAVLVLAEGSPASAEEAFQAIATEGAAARAFLASEQAVVRHNAASEGSTTTPAGAAPAPAAAVALADGTAVLDYPLVRIRPQDVGPDSEARAARVREAVDRLDERLRSPAAHQAFADSGLRAPDGSRATRAAAGMLPVEVTTGAVPDTAAAVETLRLWSALTLQSRVLAVIDTSGSMAAQEGPTDRIGLASSAAQGGLSLFPDSSSIGLWAFSSGPDGERPWEELVPLGRLTEPVGSAPSRRAALATQAATLRDRLGGKTALYDTAIAAVREVRSGYEPGRSNAVVLITDGRNEIEGGIDLPLAVQTLRAEADPTRPVALIAIGIGPDSDQDALRQLAEATGGRAYAAENPQDIRTVFLDALSQRVCRPGC</sequence>
<name>A0ABT0ZS49_9PSEU</name>
<evidence type="ECO:0000256" key="1">
    <source>
        <dbReference type="SAM" id="Phobius"/>
    </source>
</evidence>
<keyword evidence="4" id="KW-1185">Reference proteome</keyword>
<reference evidence="3" key="1">
    <citation type="submission" date="2021-04" db="EMBL/GenBank/DDBJ databases">
        <title>Pseudonocardia sp. nov., isolated from sandy soil of mangrove forest.</title>
        <authorList>
            <person name="Zan Z."/>
            <person name="Huang R."/>
            <person name="Liu W."/>
        </authorList>
    </citation>
    <scope>NUCLEOTIDE SEQUENCE</scope>
    <source>
        <strain evidence="3">S2-4</strain>
    </source>
</reference>